<dbReference type="Proteomes" id="UP000286482">
    <property type="component" value="Unassembled WGS sequence"/>
</dbReference>
<dbReference type="EC" id="5.4.99.12" evidence="4"/>
<dbReference type="GO" id="GO:0160147">
    <property type="term" value="F:tRNA pseudouridine(38-40) synthase activity"/>
    <property type="evidence" value="ECO:0007669"/>
    <property type="project" value="UniProtKB-EC"/>
</dbReference>
<dbReference type="PANTHER" id="PTHR11142">
    <property type="entry name" value="PSEUDOURIDYLATE SYNTHASE"/>
    <property type="match status" value="1"/>
</dbReference>
<feature type="binding site" evidence="4 6">
    <location>
        <position position="109"/>
    </location>
    <ligand>
        <name>substrate</name>
    </ligand>
</feature>
<dbReference type="PANTHER" id="PTHR11142:SF0">
    <property type="entry name" value="TRNA PSEUDOURIDINE SYNTHASE-LIKE 1"/>
    <property type="match status" value="1"/>
</dbReference>
<dbReference type="Gene3D" id="3.30.70.580">
    <property type="entry name" value="Pseudouridine synthase I, catalytic domain, N-terminal subdomain"/>
    <property type="match status" value="1"/>
</dbReference>
<feature type="domain" description="Pseudouridine synthase I TruA alpha/beta" evidence="8">
    <location>
        <begin position="144"/>
        <end position="244"/>
    </location>
</feature>
<dbReference type="InterPro" id="IPR020103">
    <property type="entry name" value="PsdUridine_synth_cat_dom_sf"/>
</dbReference>
<evidence type="ECO:0000256" key="2">
    <source>
        <dbReference type="ARBA" id="ARBA00022694"/>
    </source>
</evidence>
<evidence type="ECO:0000256" key="6">
    <source>
        <dbReference type="PIRSR" id="PIRSR001430-2"/>
    </source>
</evidence>
<feature type="active site" description="Nucleophile" evidence="4 5">
    <location>
        <position position="51"/>
    </location>
</feature>
<evidence type="ECO:0000256" key="5">
    <source>
        <dbReference type="PIRSR" id="PIRSR001430-1"/>
    </source>
</evidence>
<evidence type="ECO:0000256" key="4">
    <source>
        <dbReference type="HAMAP-Rule" id="MF_00171"/>
    </source>
</evidence>
<protein>
    <recommendedName>
        <fullName evidence="4">tRNA pseudouridine synthase A</fullName>
        <ecNumber evidence="4">5.4.99.12</ecNumber>
    </recommendedName>
    <alternativeName>
        <fullName evidence="4">tRNA pseudouridine(38-40) synthase</fullName>
    </alternativeName>
    <alternativeName>
        <fullName evidence="4">tRNA pseudouridylate synthase I</fullName>
    </alternativeName>
    <alternativeName>
        <fullName evidence="4">tRNA-uridine isomerase I</fullName>
    </alternativeName>
</protein>
<dbReference type="InterPro" id="IPR020095">
    <property type="entry name" value="PsdUridine_synth_TruA_C"/>
</dbReference>
<evidence type="ECO:0000256" key="1">
    <source>
        <dbReference type="ARBA" id="ARBA00009375"/>
    </source>
</evidence>
<keyword evidence="10" id="KW-1185">Reference proteome</keyword>
<evidence type="ECO:0000256" key="7">
    <source>
        <dbReference type="RuleBase" id="RU003792"/>
    </source>
</evidence>
<dbReference type="FunFam" id="3.30.70.660:FF:000001">
    <property type="entry name" value="tRNA pseudouridine synthase A"/>
    <property type="match status" value="1"/>
</dbReference>
<evidence type="ECO:0000259" key="8">
    <source>
        <dbReference type="Pfam" id="PF01416"/>
    </source>
</evidence>
<comment type="catalytic activity">
    <reaction evidence="4 7">
        <text>uridine(38/39/40) in tRNA = pseudouridine(38/39/40) in tRNA</text>
        <dbReference type="Rhea" id="RHEA:22376"/>
        <dbReference type="Rhea" id="RHEA-COMP:10085"/>
        <dbReference type="Rhea" id="RHEA-COMP:10087"/>
        <dbReference type="ChEBI" id="CHEBI:65314"/>
        <dbReference type="ChEBI" id="CHEBI:65315"/>
        <dbReference type="EC" id="5.4.99.12"/>
    </reaction>
</comment>
<dbReference type="InterPro" id="IPR001406">
    <property type="entry name" value="PsdUridine_synth_TruA"/>
</dbReference>
<dbReference type="AlphaFoldDB" id="A0A420EG10"/>
<dbReference type="EMBL" id="RAQO01000004">
    <property type="protein sequence ID" value="RKF19600.1"/>
    <property type="molecule type" value="Genomic_DNA"/>
</dbReference>
<dbReference type="Pfam" id="PF01416">
    <property type="entry name" value="PseudoU_synth_1"/>
    <property type="match status" value="2"/>
</dbReference>
<proteinExistence type="inferred from homology"/>
<dbReference type="InterPro" id="IPR020094">
    <property type="entry name" value="TruA/RsuA/RluB/E/F_N"/>
</dbReference>
<feature type="domain" description="Pseudouridine synthase I TruA alpha/beta" evidence="8">
    <location>
        <begin position="6"/>
        <end position="102"/>
    </location>
</feature>
<name>A0A420EG10_9ALTE</name>
<reference evidence="9 10" key="1">
    <citation type="submission" date="2018-09" db="EMBL/GenBank/DDBJ databases">
        <authorList>
            <person name="Wang Z."/>
        </authorList>
    </citation>
    <scope>NUCLEOTIDE SEQUENCE [LARGE SCALE GENOMIC DNA]</scope>
    <source>
        <strain evidence="9 10">ALS 81</strain>
    </source>
</reference>
<accession>A0A420EG10</accession>
<dbReference type="GO" id="GO:0003723">
    <property type="term" value="F:RNA binding"/>
    <property type="evidence" value="ECO:0007669"/>
    <property type="project" value="InterPro"/>
</dbReference>
<comment type="function">
    <text evidence="4">Formation of pseudouridine at positions 38, 39 and 40 in the anticodon stem and loop of transfer RNAs.</text>
</comment>
<gene>
    <name evidence="4 9" type="primary">truA</name>
    <name evidence="9" type="ORF">DBZ36_03800</name>
</gene>
<dbReference type="FunFam" id="3.30.70.580:FF:000001">
    <property type="entry name" value="tRNA pseudouridine synthase A"/>
    <property type="match status" value="1"/>
</dbReference>
<keyword evidence="3 4" id="KW-0413">Isomerase</keyword>
<organism evidence="9 10">
    <name type="scientific">Alginatibacterium sediminis</name>
    <dbReference type="NCBI Taxonomy" id="2164068"/>
    <lineage>
        <taxon>Bacteria</taxon>
        <taxon>Pseudomonadati</taxon>
        <taxon>Pseudomonadota</taxon>
        <taxon>Gammaproteobacteria</taxon>
        <taxon>Alteromonadales</taxon>
        <taxon>Alteromonadaceae</taxon>
        <taxon>Alginatibacterium</taxon>
    </lineage>
</organism>
<dbReference type="GO" id="GO:0031119">
    <property type="term" value="P:tRNA pseudouridine synthesis"/>
    <property type="evidence" value="ECO:0007669"/>
    <property type="project" value="UniProtKB-UniRule"/>
</dbReference>
<dbReference type="HAMAP" id="MF_00171">
    <property type="entry name" value="TruA"/>
    <property type="match status" value="1"/>
</dbReference>
<dbReference type="Gene3D" id="3.30.70.660">
    <property type="entry name" value="Pseudouridine synthase I, catalytic domain, C-terminal subdomain"/>
    <property type="match status" value="1"/>
</dbReference>
<dbReference type="InterPro" id="IPR020097">
    <property type="entry name" value="PsdUridine_synth_TruA_a/b_dom"/>
</dbReference>
<dbReference type="RefSeq" id="WP_120353605.1">
    <property type="nucleotide sequence ID" value="NZ_RAQO01000004.1"/>
</dbReference>
<evidence type="ECO:0000256" key="3">
    <source>
        <dbReference type="ARBA" id="ARBA00023235"/>
    </source>
</evidence>
<dbReference type="NCBIfam" id="TIGR00071">
    <property type="entry name" value="hisT_truA"/>
    <property type="match status" value="1"/>
</dbReference>
<dbReference type="PIRSF" id="PIRSF001430">
    <property type="entry name" value="tRNA_psdUrid_synth"/>
    <property type="match status" value="1"/>
</dbReference>
<dbReference type="CDD" id="cd02570">
    <property type="entry name" value="PseudoU_synth_EcTruA"/>
    <property type="match status" value="1"/>
</dbReference>
<comment type="caution">
    <text evidence="4">Lacks conserved residue(s) required for the propagation of feature annotation.</text>
</comment>
<dbReference type="SUPFAM" id="SSF55120">
    <property type="entry name" value="Pseudouridine synthase"/>
    <property type="match status" value="1"/>
</dbReference>
<dbReference type="OrthoDB" id="9811823at2"/>
<keyword evidence="2 4" id="KW-0819">tRNA processing</keyword>
<sequence>MRIALAVEYDGSAYHGWQRQIEVDSVQQQLEKSLSIVANHPIEVQCAGRTDTGVHGTGQIVHFDTDAKRAPQAWTLGVNSNLPLDIAVHWAKPVSSDFHARFSAIARRYRYIIHNGRYRPAILAKGLSHYHKPLDAQRMHEAGARLIGEHDFTSFRALHCQSKTPRRTIHHLIVTRIGDYIVVDIKANAFLHHMVRNIVGNLIKIGLGEKEAAWLDELIAIRDRAQAAATAKAGGLYLVDVDYPKEFELPKLELGPLFVGLP</sequence>
<comment type="similarity">
    <text evidence="1 4 7">Belongs to the tRNA pseudouridine synthase TruA family.</text>
</comment>
<evidence type="ECO:0000313" key="9">
    <source>
        <dbReference type="EMBL" id="RKF19600.1"/>
    </source>
</evidence>
<comment type="subunit">
    <text evidence="4">Homodimer.</text>
</comment>
<comment type="caution">
    <text evidence="9">The sequence shown here is derived from an EMBL/GenBank/DDBJ whole genome shotgun (WGS) entry which is preliminary data.</text>
</comment>
<evidence type="ECO:0000313" key="10">
    <source>
        <dbReference type="Proteomes" id="UP000286482"/>
    </source>
</evidence>